<dbReference type="Pfam" id="PF01535">
    <property type="entry name" value="PPR"/>
    <property type="match status" value="6"/>
</dbReference>
<feature type="repeat" description="PPR" evidence="4">
    <location>
        <begin position="507"/>
        <end position="537"/>
    </location>
</feature>
<dbReference type="FunFam" id="1.25.40.10:FF:000488">
    <property type="entry name" value="Pentatricopeptide repeat-containing protein, mitochondrial"/>
    <property type="match status" value="1"/>
</dbReference>
<accession>A0AAX6ICD2</accession>
<organism evidence="5 6">
    <name type="scientific">Iris pallida</name>
    <name type="common">Sweet iris</name>
    <dbReference type="NCBI Taxonomy" id="29817"/>
    <lineage>
        <taxon>Eukaryota</taxon>
        <taxon>Viridiplantae</taxon>
        <taxon>Streptophyta</taxon>
        <taxon>Embryophyta</taxon>
        <taxon>Tracheophyta</taxon>
        <taxon>Spermatophyta</taxon>
        <taxon>Magnoliopsida</taxon>
        <taxon>Liliopsida</taxon>
        <taxon>Asparagales</taxon>
        <taxon>Iridaceae</taxon>
        <taxon>Iridoideae</taxon>
        <taxon>Irideae</taxon>
        <taxon>Iris</taxon>
    </lineage>
</organism>
<feature type="repeat" description="PPR" evidence="4">
    <location>
        <begin position="608"/>
        <end position="642"/>
    </location>
</feature>
<dbReference type="InterPro" id="IPR002885">
    <property type="entry name" value="PPR_rpt"/>
</dbReference>
<keyword evidence="2" id="KW-0677">Repeat</keyword>
<dbReference type="EMBL" id="JANAVB010003238">
    <property type="protein sequence ID" value="KAJ6850055.1"/>
    <property type="molecule type" value="Genomic_DNA"/>
</dbReference>
<dbReference type="InterPro" id="IPR011990">
    <property type="entry name" value="TPR-like_helical_dom_sf"/>
</dbReference>
<feature type="repeat" description="PPR" evidence="4">
    <location>
        <begin position="307"/>
        <end position="341"/>
    </location>
</feature>
<dbReference type="FunFam" id="1.25.40.10:FF:000090">
    <property type="entry name" value="Pentatricopeptide repeat-containing protein, chloroplastic"/>
    <property type="match status" value="1"/>
</dbReference>
<dbReference type="Proteomes" id="UP001140949">
    <property type="component" value="Unassembled WGS sequence"/>
</dbReference>
<reference evidence="5" key="2">
    <citation type="submission" date="2023-04" db="EMBL/GenBank/DDBJ databases">
        <authorList>
            <person name="Bruccoleri R.E."/>
            <person name="Oakeley E.J."/>
            <person name="Faust A.-M."/>
            <person name="Dessus-Babus S."/>
            <person name="Altorfer M."/>
            <person name="Burckhardt D."/>
            <person name="Oertli M."/>
            <person name="Naumann U."/>
            <person name="Petersen F."/>
            <person name="Wong J."/>
        </authorList>
    </citation>
    <scope>NUCLEOTIDE SEQUENCE</scope>
    <source>
        <strain evidence="5">GSM-AAB239-AS_SAM_17_03QT</strain>
        <tissue evidence="5">Leaf</tissue>
    </source>
</reference>
<name>A0AAX6ICD2_IRIPA</name>
<evidence type="ECO:0000313" key="6">
    <source>
        <dbReference type="Proteomes" id="UP001140949"/>
    </source>
</evidence>
<dbReference type="GO" id="GO:0009451">
    <property type="term" value="P:RNA modification"/>
    <property type="evidence" value="ECO:0007669"/>
    <property type="project" value="InterPro"/>
</dbReference>
<proteinExistence type="inferred from homology"/>
<dbReference type="PROSITE" id="PS51375">
    <property type="entry name" value="PPR"/>
    <property type="match status" value="7"/>
</dbReference>
<keyword evidence="3" id="KW-0809">Transit peptide</keyword>
<feature type="repeat" description="PPR" evidence="4">
    <location>
        <begin position="5"/>
        <end position="39"/>
    </location>
</feature>
<dbReference type="PANTHER" id="PTHR47926:SF471">
    <property type="entry name" value="DYW DOMAIN-CONTAINING PROTEIN"/>
    <property type="match status" value="1"/>
</dbReference>
<dbReference type="Pfam" id="PF13041">
    <property type="entry name" value="PPR_2"/>
    <property type="match status" value="3"/>
</dbReference>
<feature type="repeat" description="PPR" evidence="4">
    <location>
        <begin position="408"/>
        <end position="442"/>
    </location>
</feature>
<dbReference type="Gene3D" id="1.25.40.10">
    <property type="entry name" value="Tetratricopeptide repeat domain"/>
    <property type="match status" value="7"/>
</dbReference>
<sequence length="790" mass="87303">MPQPNVVSWTGTISSFLRSGHAELALREFYRMCNSGLRPNEFALSLSLKASHVAAESTTGKLIHGYATKAGYESNDFCSTSILNMYAKSNNMLDAHKFFDSVPQNCVALWNTLIDGYARSGNPSEAVELFRRMHSFISPNSYTYTIIIKLSAEAFDIGLLRFFHGCTIKTGYDGYNFVGGALLGAYGKWGHLDDSLKIFWTLKERDHVVWTALLAGFRNNGDLEQGLDLYLKYVAEGYRLDMYMFANVFNLCSDLGTARLGFQVHACLAKSGFVLDSFVGSALVDMYGGLGMADEAYRGFLDTADKNEVAYSVMIHGFVCDSDYGSAIELYREMRMMGFVPDSFTLSSMLRATTGLGMLEEGRALHSLLVKTFGESNLTIGNNLIEMYAESKTIDEAAKVFTAMEVRNEYSWTSLVFGYIESEKYAEAMELYMRMISSGSVEPSEFTIVGILQATSKLQEGQQTHNYIIKKGFQSHIYIESALIGMYSKCGCINDASRIFSTMSERDLVSWSNMIASYAQNGHGQEALKLFSEYNDRLNSIDESVLSSCLSVCSSLTALETGKAIHAGTIKSGYESNLQVGSTIVDMYCKCGSIKEARSFFDGIKEHSVVSYTAMLCGYAQHGLGHEALGVFDRMKEAGIEPDGVTLVGVLSACSHIGLVKEGWDYFKSMTEEYGLEKSLSHYACVVDLLGRSGQVSEAEKLIADAPFGSKALLWRTLLGACSLHGNVEDGNRIAETLMRLEPDEPSNYVMLSNLLASVSMWDHCTELKQKMQRGHLQKTPGVSWIELSN</sequence>
<reference evidence="5" key="1">
    <citation type="journal article" date="2023" name="GigaByte">
        <title>Genome assembly of the bearded iris, Iris pallida Lam.</title>
        <authorList>
            <person name="Bruccoleri R.E."/>
            <person name="Oakeley E.J."/>
            <person name="Faust A.M.E."/>
            <person name="Altorfer M."/>
            <person name="Dessus-Babus S."/>
            <person name="Burckhardt D."/>
            <person name="Oertli M."/>
            <person name="Naumann U."/>
            <person name="Petersen F."/>
            <person name="Wong J."/>
        </authorList>
    </citation>
    <scope>NUCLEOTIDE SEQUENCE</scope>
    <source>
        <strain evidence="5">GSM-AAB239-AS_SAM_17_03QT</strain>
    </source>
</reference>
<dbReference type="PANTHER" id="PTHR47926">
    <property type="entry name" value="PENTATRICOPEPTIDE REPEAT-CONTAINING PROTEIN"/>
    <property type="match status" value="1"/>
</dbReference>
<dbReference type="AlphaFoldDB" id="A0AAX6ICD2"/>
<evidence type="ECO:0000313" key="5">
    <source>
        <dbReference type="EMBL" id="KAJ6850055.1"/>
    </source>
</evidence>
<keyword evidence="6" id="KW-1185">Reference proteome</keyword>
<evidence type="ECO:0000256" key="4">
    <source>
        <dbReference type="PROSITE-ProRule" id="PRU00708"/>
    </source>
</evidence>
<comment type="caution">
    <text evidence="5">The sequence shown here is derived from an EMBL/GenBank/DDBJ whole genome shotgun (WGS) entry which is preliminary data.</text>
</comment>
<dbReference type="GO" id="GO:0003723">
    <property type="term" value="F:RNA binding"/>
    <property type="evidence" value="ECO:0007669"/>
    <property type="project" value="InterPro"/>
</dbReference>
<comment type="similarity">
    <text evidence="1">Belongs to the PPR family. PCMP-H subfamily.</text>
</comment>
<dbReference type="InterPro" id="IPR046848">
    <property type="entry name" value="E_motif"/>
</dbReference>
<evidence type="ECO:0000256" key="2">
    <source>
        <dbReference type="ARBA" id="ARBA00022737"/>
    </source>
</evidence>
<evidence type="ECO:0000256" key="3">
    <source>
        <dbReference type="ARBA" id="ARBA00022946"/>
    </source>
</evidence>
<dbReference type="Pfam" id="PF20431">
    <property type="entry name" value="E_motif"/>
    <property type="match status" value="1"/>
</dbReference>
<evidence type="ECO:0000256" key="1">
    <source>
        <dbReference type="ARBA" id="ARBA00006643"/>
    </source>
</evidence>
<dbReference type="NCBIfam" id="TIGR00756">
    <property type="entry name" value="PPR"/>
    <property type="match status" value="3"/>
</dbReference>
<dbReference type="InterPro" id="IPR046960">
    <property type="entry name" value="PPR_At4g14850-like_plant"/>
</dbReference>
<feature type="repeat" description="PPR" evidence="4">
    <location>
        <begin position="206"/>
        <end position="240"/>
    </location>
</feature>
<gene>
    <name evidence="5" type="ORF">M6B38_266450</name>
</gene>
<feature type="repeat" description="PPR" evidence="4">
    <location>
        <begin position="106"/>
        <end position="136"/>
    </location>
</feature>
<protein>
    <submittedName>
        <fullName evidence="5">Pentatricopeptide repeat-containing protein-like</fullName>
    </submittedName>
</protein>